<proteinExistence type="predicted"/>
<evidence type="ECO:0000313" key="1">
    <source>
        <dbReference type="EMBL" id="MBK1867303.1"/>
    </source>
</evidence>
<comment type="caution">
    <text evidence="1">The sequence shown here is derived from an EMBL/GenBank/DDBJ whole genome shotgun (WGS) entry which is preliminary data.</text>
</comment>
<dbReference type="Proteomes" id="UP000616151">
    <property type="component" value="Unassembled WGS sequence"/>
</dbReference>
<evidence type="ECO:0000313" key="2">
    <source>
        <dbReference type="Proteomes" id="UP000616151"/>
    </source>
</evidence>
<name>A0ACC5R3X6_9HYPH</name>
<keyword evidence="2" id="KW-1185">Reference proteome</keyword>
<sequence length="277" mass="30362">MRHVLLAFFCALFLSATPLAAREQSDAPDIEILGFSPDGRYFAYEQYGYDIASDALDAAIFVIDRETNKTVEGFPFGFIADLPDNTNKPDIDIESLRTEEGAPELGKLRKVVREEAAAKLSALEIGTQGRRLAGVPMTQRSPVDGKDAPLKFVVWPTIPSAIPDQQFVYSISAKTTDPLPDCVNAAPEPRDIPVTFIITAERTFPETKTVAAKEHIYQWAIAKDDCPAGLWISDIIAPPDAKGDKPVLLIVFFTGAWSSAVDSARYHATFIEMPEGE</sequence>
<accession>A0ACC5R3X6</accession>
<protein>
    <submittedName>
        <fullName evidence="1">Uncharacterized protein</fullName>
    </submittedName>
</protein>
<organism evidence="1 2">
    <name type="scientific">Taklimakanibacter albus</name>
    <dbReference type="NCBI Taxonomy" id="2800327"/>
    <lineage>
        <taxon>Bacteria</taxon>
        <taxon>Pseudomonadati</taxon>
        <taxon>Pseudomonadota</taxon>
        <taxon>Alphaproteobacteria</taxon>
        <taxon>Hyphomicrobiales</taxon>
        <taxon>Aestuariivirgaceae</taxon>
        <taxon>Taklimakanibacter</taxon>
    </lineage>
</organism>
<reference evidence="1" key="1">
    <citation type="submission" date="2021-01" db="EMBL/GenBank/DDBJ databases">
        <authorList>
            <person name="Sun Q."/>
        </authorList>
    </citation>
    <scope>NUCLEOTIDE SEQUENCE</scope>
    <source>
        <strain evidence="1">YIM B02566</strain>
    </source>
</reference>
<dbReference type="EMBL" id="JAENHL010000007">
    <property type="protein sequence ID" value="MBK1867303.1"/>
    <property type="molecule type" value="Genomic_DNA"/>
</dbReference>
<gene>
    <name evidence="1" type="ORF">JHL16_13185</name>
</gene>